<evidence type="ECO:0000256" key="2">
    <source>
        <dbReference type="SAM" id="SignalP"/>
    </source>
</evidence>
<proteinExistence type="predicted"/>
<keyword evidence="2" id="KW-0732">Signal</keyword>
<feature type="signal peptide" evidence="2">
    <location>
        <begin position="1"/>
        <end position="19"/>
    </location>
</feature>
<dbReference type="OrthoDB" id="651162at2"/>
<feature type="coiled-coil region" evidence="1">
    <location>
        <begin position="274"/>
        <end position="301"/>
    </location>
</feature>
<name>A0A4Q1D3E5_9BACT</name>
<gene>
    <name evidence="3" type="ORF">ESB13_12330</name>
</gene>
<dbReference type="Proteomes" id="UP000290545">
    <property type="component" value="Unassembled WGS sequence"/>
</dbReference>
<organism evidence="3 4">
    <name type="scientific">Filimonas effusa</name>
    <dbReference type="NCBI Taxonomy" id="2508721"/>
    <lineage>
        <taxon>Bacteria</taxon>
        <taxon>Pseudomonadati</taxon>
        <taxon>Bacteroidota</taxon>
        <taxon>Chitinophagia</taxon>
        <taxon>Chitinophagales</taxon>
        <taxon>Chitinophagaceae</taxon>
        <taxon>Filimonas</taxon>
    </lineage>
</organism>
<reference evidence="3 4" key="1">
    <citation type="submission" date="2019-01" db="EMBL/GenBank/DDBJ databases">
        <title>Filimonas sp. strain TTM-71.</title>
        <authorList>
            <person name="Chen W.-M."/>
        </authorList>
    </citation>
    <scope>NUCLEOTIDE SEQUENCE [LARGE SCALE GENOMIC DNA]</scope>
    <source>
        <strain evidence="3 4">TTM-71</strain>
    </source>
</reference>
<comment type="caution">
    <text evidence="3">The sequence shown here is derived from an EMBL/GenBank/DDBJ whole genome shotgun (WGS) entry which is preliminary data.</text>
</comment>
<dbReference type="RefSeq" id="WP_129003699.1">
    <property type="nucleotide sequence ID" value="NZ_SDHZ01000002.1"/>
</dbReference>
<sequence length="304" mass="33450">MKKVLSLVAFSFVINTSFAQEAETLHSVTGRGNNTLNSIRVTGDFNLSGGPAAELYYRNNVTYLSSYDRSNSILKPLVFQSEYSNFPNGSVGIGIGNAAPAAQLQVGGRIIVSSPEYLYGQLQILNPLDGEASFTLACNGTGKVISRTSYARQWTIGINAYASGMNNLAITNPVTLEKGFVFSYDGRLGIGTNNVSDAGYRLFVETGIRTRKIKVDHTTWADYVFDSSYQLAPLSYVEQFIQENKHLPEVPSAAEVKKDGLDLGDNQAVLLKKIEELTLYIIQQNKKMEQMEKRLAEVESKQSN</sequence>
<keyword evidence="1" id="KW-0175">Coiled coil</keyword>
<accession>A0A4Q1D3E5</accession>
<protein>
    <recommendedName>
        <fullName evidence="5">BZIP transcription factor</fullName>
    </recommendedName>
</protein>
<evidence type="ECO:0008006" key="5">
    <source>
        <dbReference type="Google" id="ProtNLM"/>
    </source>
</evidence>
<feature type="chain" id="PRO_5020411215" description="BZIP transcription factor" evidence="2">
    <location>
        <begin position="20"/>
        <end position="304"/>
    </location>
</feature>
<evidence type="ECO:0000256" key="1">
    <source>
        <dbReference type="SAM" id="Coils"/>
    </source>
</evidence>
<evidence type="ECO:0000313" key="4">
    <source>
        <dbReference type="Proteomes" id="UP000290545"/>
    </source>
</evidence>
<dbReference type="EMBL" id="SDHZ01000002">
    <property type="protein sequence ID" value="RXK82909.1"/>
    <property type="molecule type" value="Genomic_DNA"/>
</dbReference>
<dbReference type="AlphaFoldDB" id="A0A4Q1D3E5"/>
<evidence type="ECO:0000313" key="3">
    <source>
        <dbReference type="EMBL" id="RXK82909.1"/>
    </source>
</evidence>
<keyword evidence="4" id="KW-1185">Reference proteome</keyword>